<evidence type="ECO:0000313" key="1">
    <source>
        <dbReference type="Proteomes" id="UP000095280"/>
    </source>
</evidence>
<dbReference type="Proteomes" id="UP000095280">
    <property type="component" value="Unplaced"/>
</dbReference>
<name>A0A1I8FCD9_9PLAT</name>
<organism evidence="1 2">
    <name type="scientific">Macrostomum lignano</name>
    <dbReference type="NCBI Taxonomy" id="282301"/>
    <lineage>
        <taxon>Eukaryota</taxon>
        <taxon>Metazoa</taxon>
        <taxon>Spiralia</taxon>
        <taxon>Lophotrochozoa</taxon>
        <taxon>Platyhelminthes</taxon>
        <taxon>Rhabditophora</taxon>
        <taxon>Macrostomorpha</taxon>
        <taxon>Macrostomida</taxon>
        <taxon>Macrostomidae</taxon>
        <taxon>Macrostomum</taxon>
    </lineage>
</organism>
<accession>A0A1I8FCD9</accession>
<keyword evidence="1" id="KW-1185">Reference proteome</keyword>
<proteinExistence type="predicted"/>
<protein>
    <submittedName>
        <fullName evidence="2">OB_NTP_bind domain-containing protein</fullName>
    </submittedName>
</protein>
<sequence length="446" mass="50114">RADFLQATTALYKTASRTSALRLVEADAASSRLFEYKNLIPVKSPDTVSKWFKNGVRRWLAWNFLSPTFDRGSISGSDLSVDMDSGAAFRCSEEGGSSTALSARACESGLTEMYLNSTERKAVASVAPTVFVRSPEAQFLFDSERYLTKFYRKRSRVLRRSAYPITTNVRTKRNMLAAVCVGLHESFFEVVQQMEPIGHSATLTEITKIATLQQRYKNLLDGLSALRIVEAMRLHLASSTQIDTLSKAQNEPEFSVGRTVSDRVDHVDLSVDMVQEGIQNAQKKRWFIATDFLHVFSFRSLVLRLGDLADSKATKWGYIKRDSLVVHRSADPTGQSTEEAVAKVLADPTFILIASADTFELQRDDGSRMQKMYALNWATHTWPRCSSPPTRRVYIRISGDNEVRFMNNSYLHQLAVKRRYAIVDANRTIGSICNSDNEDTAPRNLG</sequence>
<dbReference type="WBParaSite" id="maker-unitig_29015-snap-gene-0.1-mRNA-1">
    <property type="protein sequence ID" value="maker-unitig_29015-snap-gene-0.1-mRNA-1"/>
    <property type="gene ID" value="maker-unitig_29015-snap-gene-0.1"/>
</dbReference>
<evidence type="ECO:0000313" key="2">
    <source>
        <dbReference type="WBParaSite" id="maker-unitig_29015-snap-gene-0.1-mRNA-1"/>
    </source>
</evidence>
<dbReference type="AlphaFoldDB" id="A0A1I8FCD9"/>
<reference evidence="2" key="1">
    <citation type="submission" date="2016-11" db="UniProtKB">
        <authorList>
            <consortium name="WormBaseParasite"/>
        </authorList>
    </citation>
    <scope>IDENTIFICATION</scope>
</reference>